<comment type="caution">
    <text evidence="2">The sequence shown here is derived from an EMBL/GenBank/DDBJ whole genome shotgun (WGS) entry which is preliminary data.</text>
</comment>
<evidence type="ECO:0000313" key="3">
    <source>
        <dbReference type="Proteomes" id="UP000176299"/>
    </source>
</evidence>
<name>A0A1G1W347_9BACT</name>
<organism evidence="2 3">
    <name type="scientific">Candidatus Woykebacteria bacterium GWA1_44_8</name>
    <dbReference type="NCBI Taxonomy" id="1802591"/>
    <lineage>
        <taxon>Bacteria</taxon>
        <taxon>Candidatus Woykeibacteriota</taxon>
    </lineage>
</organism>
<dbReference type="Pfam" id="PF15919">
    <property type="entry name" value="HicB_lk_antitox"/>
    <property type="match status" value="1"/>
</dbReference>
<dbReference type="STRING" id="1802591.A2113_02660"/>
<evidence type="ECO:0000259" key="1">
    <source>
        <dbReference type="Pfam" id="PF15919"/>
    </source>
</evidence>
<dbReference type="PANTHER" id="PTHR34504">
    <property type="entry name" value="ANTITOXIN HICB"/>
    <property type="match status" value="1"/>
</dbReference>
<dbReference type="PANTHER" id="PTHR34504:SF2">
    <property type="entry name" value="UPF0150 PROTEIN SSL0259"/>
    <property type="match status" value="1"/>
</dbReference>
<dbReference type="EMBL" id="MHCN01000009">
    <property type="protein sequence ID" value="OGY22086.1"/>
    <property type="molecule type" value="Genomic_DNA"/>
</dbReference>
<dbReference type="Proteomes" id="UP000176299">
    <property type="component" value="Unassembled WGS sequence"/>
</dbReference>
<dbReference type="SUPFAM" id="SSF143100">
    <property type="entry name" value="TTHA1013/TTHA0281-like"/>
    <property type="match status" value="1"/>
</dbReference>
<proteinExistence type="predicted"/>
<dbReference type="InterPro" id="IPR031807">
    <property type="entry name" value="HicB-like"/>
</dbReference>
<accession>A0A1G1W347</accession>
<dbReference type="AlphaFoldDB" id="A0A1G1W347"/>
<dbReference type="InterPro" id="IPR051404">
    <property type="entry name" value="TA_system_antitoxin"/>
</dbReference>
<dbReference type="Gene3D" id="3.30.160.250">
    <property type="match status" value="1"/>
</dbReference>
<evidence type="ECO:0000313" key="2">
    <source>
        <dbReference type="EMBL" id="OGY22086.1"/>
    </source>
</evidence>
<gene>
    <name evidence="2" type="ORF">A2113_02660</name>
</gene>
<reference evidence="2 3" key="1">
    <citation type="journal article" date="2016" name="Nat. Commun.">
        <title>Thousands of microbial genomes shed light on interconnected biogeochemical processes in an aquifer system.</title>
        <authorList>
            <person name="Anantharaman K."/>
            <person name="Brown C.T."/>
            <person name="Hug L.A."/>
            <person name="Sharon I."/>
            <person name="Castelle C.J."/>
            <person name="Probst A.J."/>
            <person name="Thomas B.C."/>
            <person name="Singh A."/>
            <person name="Wilkins M.J."/>
            <person name="Karaoz U."/>
            <person name="Brodie E.L."/>
            <person name="Williams K.H."/>
            <person name="Hubbard S.S."/>
            <person name="Banfield J.F."/>
        </authorList>
    </citation>
    <scope>NUCLEOTIDE SEQUENCE [LARGE SCALE GENOMIC DNA]</scope>
</reference>
<protein>
    <recommendedName>
        <fullName evidence="1">HicB-like antitoxin of toxin-antitoxin system domain-containing protein</fullName>
    </recommendedName>
</protein>
<dbReference type="InterPro" id="IPR035069">
    <property type="entry name" value="TTHA1013/TTHA0281-like"/>
</dbReference>
<sequence>MEKFQVIKNGIVFELEPEEEGGFTITAPSLPGCISYGKTIDEALEMIKDAMRGWLEVAKEEGIDIPEEVEKAVFVTH</sequence>
<feature type="domain" description="HicB-like antitoxin of toxin-antitoxin system" evidence="1">
    <location>
        <begin position="15"/>
        <end position="68"/>
    </location>
</feature>